<organism evidence="18 19">
    <name type="scientific">Ignelater luminosus</name>
    <name type="common">Cucubano</name>
    <name type="synonym">Pyrophorus luminosus</name>
    <dbReference type="NCBI Taxonomy" id="2038154"/>
    <lineage>
        <taxon>Eukaryota</taxon>
        <taxon>Metazoa</taxon>
        <taxon>Ecdysozoa</taxon>
        <taxon>Arthropoda</taxon>
        <taxon>Hexapoda</taxon>
        <taxon>Insecta</taxon>
        <taxon>Pterygota</taxon>
        <taxon>Neoptera</taxon>
        <taxon>Endopterygota</taxon>
        <taxon>Coleoptera</taxon>
        <taxon>Polyphaga</taxon>
        <taxon>Elateriformia</taxon>
        <taxon>Elateroidea</taxon>
        <taxon>Elateridae</taxon>
        <taxon>Agrypninae</taxon>
        <taxon>Pyrophorini</taxon>
        <taxon>Ignelater</taxon>
    </lineage>
</organism>
<dbReference type="GO" id="GO:0015276">
    <property type="term" value="F:ligand-gated monoatomic ion channel activity"/>
    <property type="evidence" value="ECO:0007669"/>
    <property type="project" value="InterPro"/>
</dbReference>
<feature type="binding site" evidence="13">
    <location>
        <position position="121"/>
    </location>
    <ligand>
        <name>L-glutamate</name>
        <dbReference type="ChEBI" id="CHEBI:29985"/>
    </ligand>
</feature>
<dbReference type="Gene3D" id="3.40.190.10">
    <property type="entry name" value="Periplasmic binding protein-like II"/>
    <property type="match status" value="1"/>
</dbReference>
<dbReference type="GO" id="GO:0038023">
    <property type="term" value="F:signaling receptor activity"/>
    <property type="evidence" value="ECO:0007669"/>
    <property type="project" value="InterPro"/>
</dbReference>
<gene>
    <name evidence="18" type="ORF">ILUMI_01302</name>
</gene>
<keyword evidence="11" id="KW-1071">Ligand-gated ion channel</keyword>
<keyword evidence="10" id="KW-0325">Glycoprotein</keyword>
<feature type="binding site" evidence="13">
    <location>
        <position position="71"/>
    </location>
    <ligand>
        <name>L-glutamate</name>
        <dbReference type="ChEBI" id="CHEBI:29985"/>
    </ligand>
</feature>
<keyword evidence="4" id="KW-1003">Cell membrane</keyword>
<evidence type="ECO:0000256" key="8">
    <source>
        <dbReference type="ARBA" id="ARBA00023136"/>
    </source>
</evidence>
<reference evidence="18" key="1">
    <citation type="submission" date="2019-08" db="EMBL/GenBank/DDBJ databases">
        <title>The genome of the North American firefly Photinus pyralis.</title>
        <authorList>
            <consortium name="Photinus pyralis genome working group"/>
            <person name="Fallon T.R."/>
            <person name="Sander Lower S.E."/>
            <person name="Weng J.-K."/>
        </authorList>
    </citation>
    <scope>NUCLEOTIDE SEQUENCE</scope>
    <source>
        <strain evidence="18">TRF0915ILg1</strain>
        <tissue evidence="18">Whole body</tissue>
    </source>
</reference>
<evidence type="ECO:0000313" key="19">
    <source>
        <dbReference type="Proteomes" id="UP000801492"/>
    </source>
</evidence>
<feature type="transmembrane region" description="Helical" evidence="16">
    <location>
        <begin position="20"/>
        <end position="40"/>
    </location>
</feature>
<keyword evidence="12" id="KW-0407">Ion channel</keyword>
<evidence type="ECO:0000256" key="15">
    <source>
        <dbReference type="PIRSR" id="PIRSR601508-3"/>
    </source>
</evidence>
<dbReference type="PANTHER" id="PTHR18966">
    <property type="entry name" value="IONOTROPIC GLUTAMATE RECEPTOR"/>
    <property type="match status" value="1"/>
</dbReference>
<keyword evidence="8 16" id="KW-0472">Membrane</keyword>
<evidence type="ECO:0000256" key="11">
    <source>
        <dbReference type="ARBA" id="ARBA00023286"/>
    </source>
</evidence>
<evidence type="ECO:0000256" key="14">
    <source>
        <dbReference type="PIRSR" id="PIRSR601508-2"/>
    </source>
</evidence>
<keyword evidence="7" id="KW-0406">Ion transport</keyword>
<keyword evidence="19" id="KW-1185">Reference proteome</keyword>
<proteinExistence type="inferred from homology"/>
<evidence type="ECO:0000256" key="16">
    <source>
        <dbReference type="SAM" id="Phobius"/>
    </source>
</evidence>
<keyword evidence="15" id="KW-1015">Disulfide bond</keyword>
<dbReference type="Pfam" id="PF00060">
    <property type="entry name" value="Lig_chan"/>
    <property type="match status" value="1"/>
</dbReference>
<name>A0A8K0DFK7_IGNLU</name>
<protein>
    <recommendedName>
        <fullName evidence="17">Ionotropic glutamate receptor C-terminal domain-containing protein</fullName>
    </recommendedName>
</protein>
<dbReference type="GO" id="GO:0005886">
    <property type="term" value="C:plasma membrane"/>
    <property type="evidence" value="ECO:0007669"/>
    <property type="project" value="UniProtKB-SubCell"/>
</dbReference>
<keyword evidence="9" id="KW-0675">Receptor</keyword>
<accession>A0A8K0DFK7</accession>
<evidence type="ECO:0000256" key="2">
    <source>
        <dbReference type="ARBA" id="ARBA00008685"/>
    </source>
</evidence>
<evidence type="ECO:0000313" key="18">
    <source>
        <dbReference type="EMBL" id="KAF2904869.1"/>
    </source>
</evidence>
<dbReference type="SUPFAM" id="SSF53850">
    <property type="entry name" value="Periplasmic binding protein-like II"/>
    <property type="match status" value="1"/>
</dbReference>
<dbReference type="EMBL" id="VTPC01000659">
    <property type="protein sequence ID" value="KAF2904869.1"/>
    <property type="molecule type" value="Genomic_DNA"/>
</dbReference>
<dbReference type="AlphaFoldDB" id="A0A8K0DFK7"/>
<feature type="site" description="Interaction with the cone snail toxin Con-ikot-ikot" evidence="14">
    <location>
        <position position="76"/>
    </location>
</feature>
<dbReference type="InterPro" id="IPR001320">
    <property type="entry name" value="Iontro_rcpt_C"/>
</dbReference>
<evidence type="ECO:0000256" key="5">
    <source>
        <dbReference type="ARBA" id="ARBA00022692"/>
    </source>
</evidence>
<dbReference type="OrthoDB" id="5984008at2759"/>
<comment type="subcellular location">
    <subcellularLocation>
        <location evidence="1">Cell membrane</location>
        <topology evidence="1">Multi-pass membrane protein</topology>
    </subcellularLocation>
</comment>
<evidence type="ECO:0000256" key="10">
    <source>
        <dbReference type="ARBA" id="ARBA00023180"/>
    </source>
</evidence>
<evidence type="ECO:0000256" key="9">
    <source>
        <dbReference type="ARBA" id="ARBA00023170"/>
    </source>
</evidence>
<feature type="disulfide bond" evidence="15">
    <location>
        <begin position="133"/>
        <end position="186"/>
    </location>
</feature>
<keyword evidence="5 16" id="KW-0812">Transmembrane</keyword>
<feature type="domain" description="Ionotropic glutamate receptor C-terminal" evidence="17">
    <location>
        <begin position="14"/>
        <end position="184"/>
    </location>
</feature>
<dbReference type="FunFam" id="3.40.190.10:FF:000061">
    <property type="entry name" value="Glutamate receptor, ionotropic kainate"/>
    <property type="match status" value="1"/>
</dbReference>
<feature type="binding site" evidence="13">
    <location>
        <position position="70"/>
    </location>
    <ligand>
        <name>L-glutamate</name>
        <dbReference type="ChEBI" id="CHEBI:29985"/>
    </ligand>
</feature>
<dbReference type="PRINTS" id="PR00177">
    <property type="entry name" value="NMDARECEPTOR"/>
</dbReference>
<keyword evidence="3" id="KW-0813">Transport</keyword>
<comment type="caution">
    <text evidence="18">The sequence shown here is derived from an EMBL/GenBank/DDBJ whole genome shotgun (WGS) entry which is preliminary data.</text>
</comment>
<comment type="similarity">
    <text evidence="2">Belongs to the glutamate-gated ion channel (TC 1.A.10.1) family.</text>
</comment>
<feature type="site" description="Interaction with the cone snail toxin Con-ikot-ikot" evidence="14">
    <location>
        <position position="167"/>
    </location>
</feature>
<evidence type="ECO:0000256" key="13">
    <source>
        <dbReference type="PIRSR" id="PIRSR601508-1"/>
    </source>
</evidence>
<evidence type="ECO:0000256" key="6">
    <source>
        <dbReference type="ARBA" id="ARBA00022989"/>
    </source>
</evidence>
<dbReference type="InterPro" id="IPR001508">
    <property type="entry name" value="Iono_Glu_rcpt_met"/>
</dbReference>
<evidence type="ECO:0000256" key="7">
    <source>
        <dbReference type="ARBA" id="ARBA00023065"/>
    </source>
</evidence>
<evidence type="ECO:0000259" key="17">
    <source>
        <dbReference type="SMART" id="SM00079"/>
    </source>
</evidence>
<dbReference type="Proteomes" id="UP000801492">
    <property type="component" value="Unassembled WGS sequence"/>
</dbReference>
<keyword evidence="6 16" id="KW-1133">Transmembrane helix</keyword>
<evidence type="ECO:0000256" key="12">
    <source>
        <dbReference type="ARBA" id="ARBA00023303"/>
    </source>
</evidence>
<dbReference type="InterPro" id="IPR015683">
    <property type="entry name" value="Ionotropic_Glu_rcpt"/>
</dbReference>
<evidence type="ECO:0000256" key="3">
    <source>
        <dbReference type="ARBA" id="ARBA00022448"/>
    </source>
</evidence>
<dbReference type="SMART" id="SM00079">
    <property type="entry name" value="PBPe"/>
    <property type="match status" value="1"/>
</dbReference>
<feature type="site" description="Crucial to convey clamshell closure to channel opening" evidence="14">
    <location>
        <position position="49"/>
    </location>
</feature>
<sequence length="282" mass="31402">MAQGCDILPKGISTRMVTGMWWFFCLIMTASYTANMAAFLTMERMGPTIENAEDLARQSKIKYGLVTGGSTETFIRESKFPLYHRIWSFMQQASPSVFEKGNAEGVKRVRQSKGMYAFFMESSSIEYEMSKHCDLIQVGPWLDVKGYGIAMPVNSAYRTELSGAVLKMQEMGQLHELKEKWWKGKCEKESSDKESATSMGLSNVGGVFVVLGGGITTALSIAVLEFLWNVKKMAVKQHLTLYEAFVLELSFAINVKVREKMTKPALAETASVVSSGSRTNKP</sequence>
<evidence type="ECO:0000256" key="4">
    <source>
        <dbReference type="ARBA" id="ARBA00022475"/>
    </source>
</evidence>
<evidence type="ECO:0000256" key="1">
    <source>
        <dbReference type="ARBA" id="ARBA00004651"/>
    </source>
</evidence>
<feature type="transmembrane region" description="Helical" evidence="16">
    <location>
        <begin position="204"/>
        <end position="227"/>
    </location>
</feature>